<dbReference type="AlphaFoldDB" id="A0AAD9JGV6"/>
<dbReference type="GO" id="GO:0005085">
    <property type="term" value="F:guanyl-nucleotide exchange factor activity"/>
    <property type="evidence" value="ECO:0007669"/>
    <property type="project" value="TreeGrafter"/>
</dbReference>
<evidence type="ECO:0000313" key="4">
    <source>
        <dbReference type="EMBL" id="KAK2152522.1"/>
    </source>
</evidence>
<feature type="repeat" description="ANK" evidence="1">
    <location>
        <begin position="605"/>
        <end position="637"/>
    </location>
</feature>
<dbReference type="GO" id="GO:0000149">
    <property type="term" value="F:SNARE binding"/>
    <property type="evidence" value="ECO:0007669"/>
    <property type="project" value="TreeGrafter"/>
</dbReference>
<dbReference type="SUPFAM" id="SSF109993">
    <property type="entry name" value="VPS9 domain"/>
    <property type="match status" value="1"/>
</dbReference>
<dbReference type="PANTHER" id="PTHR24170:SF2">
    <property type="entry name" value="ANKYRIN REPEAT DOMAIN-CONTAINING PROTEIN 27"/>
    <property type="match status" value="1"/>
</dbReference>
<feature type="repeat" description="ANK" evidence="1">
    <location>
        <begin position="867"/>
        <end position="899"/>
    </location>
</feature>
<dbReference type="GO" id="GO:0005770">
    <property type="term" value="C:late endosome"/>
    <property type="evidence" value="ECO:0007669"/>
    <property type="project" value="TreeGrafter"/>
</dbReference>
<dbReference type="PROSITE" id="PS51205">
    <property type="entry name" value="VPS9"/>
    <property type="match status" value="1"/>
</dbReference>
<dbReference type="GO" id="GO:0048812">
    <property type="term" value="P:neuron projection morphogenesis"/>
    <property type="evidence" value="ECO:0007669"/>
    <property type="project" value="TreeGrafter"/>
</dbReference>
<dbReference type="SMART" id="SM00167">
    <property type="entry name" value="VPS9"/>
    <property type="match status" value="1"/>
</dbReference>
<evidence type="ECO:0000256" key="1">
    <source>
        <dbReference type="PROSITE-ProRule" id="PRU00023"/>
    </source>
</evidence>
<dbReference type="InterPro" id="IPR002110">
    <property type="entry name" value="Ankyrin_rpt"/>
</dbReference>
<dbReference type="InterPro" id="IPR051248">
    <property type="entry name" value="UPF0507/Ank_repeat_27"/>
</dbReference>
<keyword evidence="1" id="KW-0040">ANK repeat</keyword>
<gene>
    <name evidence="4" type="ORF">LSH36_326g04083</name>
</gene>
<dbReference type="InterPro" id="IPR037191">
    <property type="entry name" value="VPS9_dom_sf"/>
</dbReference>
<comment type="caution">
    <text evidence="4">The sequence shown here is derived from an EMBL/GenBank/DDBJ whole genome shotgun (WGS) entry which is preliminary data.</text>
</comment>
<dbReference type="SUPFAM" id="SSF48403">
    <property type="entry name" value="Ankyrin repeat"/>
    <property type="match status" value="2"/>
</dbReference>
<name>A0AAD9JGV6_9ANNE</name>
<proteinExistence type="predicted"/>
<evidence type="ECO:0000256" key="2">
    <source>
        <dbReference type="SAM" id="MobiDB-lite"/>
    </source>
</evidence>
<dbReference type="PROSITE" id="PS50297">
    <property type="entry name" value="ANK_REP_REGION"/>
    <property type="match status" value="7"/>
</dbReference>
<dbReference type="InterPro" id="IPR003123">
    <property type="entry name" value="VPS9"/>
</dbReference>
<dbReference type="GO" id="GO:0043005">
    <property type="term" value="C:neuron projection"/>
    <property type="evidence" value="ECO:0007669"/>
    <property type="project" value="TreeGrafter"/>
</dbReference>
<dbReference type="Proteomes" id="UP001208570">
    <property type="component" value="Unassembled WGS sequence"/>
</dbReference>
<dbReference type="Pfam" id="PF12796">
    <property type="entry name" value="Ank_2"/>
    <property type="match status" value="2"/>
</dbReference>
<feature type="repeat" description="ANK" evidence="1">
    <location>
        <begin position="833"/>
        <end position="865"/>
    </location>
</feature>
<dbReference type="EMBL" id="JAODUP010000326">
    <property type="protein sequence ID" value="KAK2152522.1"/>
    <property type="molecule type" value="Genomic_DNA"/>
</dbReference>
<dbReference type="CDD" id="cd22886">
    <property type="entry name" value="ANKRD27_zf2"/>
    <property type="match status" value="1"/>
</dbReference>
<reference evidence="4" key="1">
    <citation type="journal article" date="2023" name="Mol. Biol. Evol.">
        <title>Third-Generation Sequencing Reveals the Adaptive Role of the Epigenome in Three Deep-Sea Polychaetes.</title>
        <authorList>
            <person name="Perez M."/>
            <person name="Aroh O."/>
            <person name="Sun Y."/>
            <person name="Lan Y."/>
            <person name="Juniper S.K."/>
            <person name="Young C.R."/>
            <person name="Angers B."/>
            <person name="Qian P.Y."/>
        </authorList>
    </citation>
    <scope>NUCLEOTIDE SEQUENCE</scope>
    <source>
        <strain evidence="4">P08H-3</strain>
    </source>
</reference>
<feature type="region of interest" description="Disordered" evidence="2">
    <location>
        <begin position="704"/>
        <end position="723"/>
    </location>
</feature>
<evidence type="ECO:0000259" key="3">
    <source>
        <dbReference type="PROSITE" id="PS51205"/>
    </source>
</evidence>
<dbReference type="GO" id="GO:0045022">
    <property type="term" value="P:early endosome to late endosome transport"/>
    <property type="evidence" value="ECO:0007669"/>
    <property type="project" value="TreeGrafter"/>
</dbReference>
<dbReference type="GO" id="GO:0097422">
    <property type="term" value="C:tubular endosome"/>
    <property type="evidence" value="ECO:0007669"/>
    <property type="project" value="TreeGrafter"/>
</dbReference>
<feature type="repeat" description="ANK" evidence="1">
    <location>
        <begin position="534"/>
        <end position="566"/>
    </location>
</feature>
<dbReference type="Gene3D" id="1.20.1050.80">
    <property type="entry name" value="VPS9 domain"/>
    <property type="match status" value="1"/>
</dbReference>
<dbReference type="PROSITE" id="PS50088">
    <property type="entry name" value="ANK_REPEAT"/>
    <property type="match status" value="7"/>
</dbReference>
<dbReference type="GO" id="GO:0005769">
    <property type="term" value="C:early endosome"/>
    <property type="evidence" value="ECO:0007669"/>
    <property type="project" value="TreeGrafter"/>
</dbReference>
<dbReference type="CDD" id="cd22885">
    <property type="entry name" value="ANKRD27_zf1"/>
    <property type="match status" value="1"/>
</dbReference>
<dbReference type="GO" id="GO:0030133">
    <property type="term" value="C:transport vesicle"/>
    <property type="evidence" value="ECO:0007669"/>
    <property type="project" value="TreeGrafter"/>
</dbReference>
<accession>A0AAD9JGV6</accession>
<dbReference type="InterPro" id="IPR036770">
    <property type="entry name" value="Ankyrin_rpt-contain_sf"/>
</dbReference>
<dbReference type="PANTHER" id="PTHR24170">
    <property type="entry name" value="ANKYRIN REPEAT DOMAIN-CONTAINING PROTEIN 27"/>
    <property type="match status" value="1"/>
</dbReference>
<protein>
    <recommendedName>
        <fullName evidence="3">VPS9 domain-containing protein</fullName>
    </recommendedName>
</protein>
<feature type="repeat" description="ANK" evidence="1">
    <location>
        <begin position="501"/>
        <end position="533"/>
    </location>
</feature>
<keyword evidence="5" id="KW-1185">Reference proteome</keyword>
<feature type="domain" description="VPS9" evidence="3">
    <location>
        <begin position="257"/>
        <end position="396"/>
    </location>
</feature>
<sequence>MDQQYDENLTQNPFYCCLISKHSSLFEKATDARWIICVPRLGSLSDTELTEADFESHILITEPDSYHAYKTVNKKMVLINNNVITTDHGFSHNREISILFEETFFNKREESYRVLCINQPLEGSCDVVDDDKDPALYSLCRHSAEEYANLLWGTAAKPKTRKLLANMLSEFQKALEQVSNPNLKHIQVSIASTDYEPQDISVSHFNKALDILMKDPHTKELQRCDQAFEDNIRLAIENHLMYSIHKKLFPVLCTCLAMKDARLNKITRNLSHIQLQHLGVRIEFCQNVPLARKELSNFTLHRTPSGKIRCIKKTVAALIKSRDKLDEPLALTTDDLLPILVFLVIKADVTNWWAHFQHMTSFHFSCTNYDNEYGFYLATMEAALEHVSGGKLLDEEPDECVDMTKVSPPDPQTTLWEKQDETSASVTHLYQFVREKNKAAIIEILQKSQSRRKQFANNKDSSSTMLSLCHPLCNCDRCLLILKSAKQQDASHVSIHSRDSRGYTVLHVAAFYGHVEIVDVILQLGALVNGADYFRQTPLHLASKHGHQAATLLLLHNGAMFNAKDSLGNTPLHLTTARGHDDCAKALVFFDQGSGLLNIDATNDFGDSSLHLASKWGFYSIVKLLLENGASPLIKNKKNHDALKYAHNDNIANLIKHAIVKVTQGNQAEKNLTQMKKSHTFHGVLIKGERSPSTAHGTTLTRSLTQNGLNQPTNAKRRQSATASVVSREWSAVHTGMNSLTGQKDSSIKSDDSAMQVGHKIEKLFKAISDGDINMTKFHLGWLSDSDDDGSDLDLSQHQLCHPLCQCDKCQPLQKFTTASSKSGLHVNSQDHHGNTPLHIATQHGHCNIIELLLRHGASINTATCDSALTPIHLACKHPNFEVLRCLVERDADVNIKESEGNRPLHYCCMMGNTKKATILLKHGAEVNVANKKGNTPLHEAVRWNFVPVVQLLLQHGAMVNHRNSDNKLPIHYAQLETILIGQQPDDQQPIKLAHAINRCQNYCGKQVHRKRVSVESQLMPTTRVDRVAWCDLLLDVKKMSSNHCLRYSVRTSAVLEYLNSPPSQLQEHHQQNKLEHSIRYGPLKLYH</sequence>
<dbReference type="Gene3D" id="1.25.40.20">
    <property type="entry name" value="Ankyrin repeat-containing domain"/>
    <property type="match status" value="4"/>
</dbReference>
<feature type="repeat" description="ANK" evidence="1">
    <location>
        <begin position="933"/>
        <end position="965"/>
    </location>
</feature>
<dbReference type="Pfam" id="PF02204">
    <property type="entry name" value="VPS9"/>
    <property type="match status" value="1"/>
</dbReference>
<dbReference type="Pfam" id="PF00023">
    <property type="entry name" value="Ank"/>
    <property type="match status" value="4"/>
</dbReference>
<organism evidence="4 5">
    <name type="scientific">Paralvinella palmiformis</name>
    <dbReference type="NCBI Taxonomy" id="53620"/>
    <lineage>
        <taxon>Eukaryota</taxon>
        <taxon>Metazoa</taxon>
        <taxon>Spiralia</taxon>
        <taxon>Lophotrochozoa</taxon>
        <taxon>Annelida</taxon>
        <taxon>Polychaeta</taxon>
        <taxon>Sedentaria</taxon>
        <taxon>Canalipalpata</taxon>
        <taxon>Terebellida</taxon>
        <taxon>Terebelliformia</taxon>
        <taxon>Alvinellidae</taxon>
        <taxon>Paralvinella</taxon>
    </lineage>
</organism>
<feature type="repeat" description="ANK" evidence="1">
    <location>
        <begin position="900"/>
        <end position="932"/>
    </location>
</feature>
<dbReference type="PRINTS" id="PR01415">
    <property type="entry name" value="ANKYRIN"/>
</dbReference>
<evidence type="ECO:0000313" key="5">
    <source>
        <dbReference type="Proteomes" id="UP001208570"/>
    </source>
</evidence>
<dbReference type="SMART" id="SM00248">
    <property type="entry name" value="ANK"/>
    <property type="match status" value="8"/>
</dbReference>
<dbReference type="GO" id="GO:0005886">
    <property type="term" value="C:plasma membrane"/>
    <property type="evidence" value="ECO:0007669"/>
    <property type="project" value="TreeGrafter"/>
</dbReference>